<reference evidence="8" key="2">
    <citation type="submission" date="2021-04" db="EMBL/GenBank/DDBJ databases">
        <authorList>
            <person name="Gilroy R."/>
        </authorList>
    </citation>
    <scope>NUCLEOTIDE SEQUENCE</scope>
    <source>
        <strain evidence="8">MalCec1-1739</strain>
    </source>
</reference>
<evidence type="ECO:0000256" key="4">
    <source>
        <dbReference type="ARBA" id="ARBA00022989"/>
    </source>
</evidence>
<dbReference type="InterPro" id="IPR007168">
    <property type="entry name" value="Phageshock_PspC_N"/>
</dbReference>
<keyword evidence="4 6" id="KW-1133">Transmembrane helix</keyword>
<dbReference type="AlphaFoldDB" id="A0A9D2ZU62"/>
<dbReference type="PANTHER" id="PTHR33885:SF3">
    <property type="entry name" value="PHAGE SHOCK PROTEIN C"/>
    <property type="match status" value="1"/>
</dbReference>
<protein>
    <submittedName>
        <fullName evidence="8">PspC domain-containing protein</fullName>
    </submittedName>
</protein>
<evidence type="ECO:0000313" key="8">
    <source>
        <dbReference type="EMBL" id="HJD52191.1"/>
    </source>
</evidence>
<evidence type="ECO:0000256" key="2">
    <source>
        <dbReference type="ARBA" id="ARBA00022475"/>
    </source>
</evidence>
<dbReference type="GO" id="GO:0005886">
    <property type="term" value="C:plasma membrane"/>
    <property type="evidence" value="ECO:0007669"/>
    <property type="project" value="UniProtKB-SubCell"/>
</dbReference>
<evidence type="ECO:0000313" key="9">
    <source>
        <dbReference type="Proteomes" id="UP000787625"/>
    </source>
</evidence>
<dbReference type="Pfam" id="PF04024">
    <property type="entry name" value="PspC"/>
    <property type="match status" value="1"/>
</dbReference>
<proteinExistence type="predicted"/>
<evidence type="ECO:0000256" key="5">
    <source>
        <dbReference type="ARBA" id="ARBA00023136"/>
    </source>
</evidence>
<evidence type="ECO:0000259" key="7">
    <source>
        <dbReference type="Pfam" id="PF04024"/>
    </source>
</evidence>
<keyword evidence="3 6" id="KW-0812">Transmembrane</keyword>
<dbReference type="PANTHER" id="PTHR33885">
    <property type="entry name" value="PHAGE SHOCK PROTEIN C"/>
    <property type="match status" value="1"/>
</dbReference>
<dbReference type="InterPro" id="IPR052027">
    <property type="entry name" value="PspC"/>
</dbReference>
<accession>A0A9D2ZU62</accession>
<sequence length="61" mass="6697">MSDKKLTRSSNRIIAGVCAGLAEYFGLDVTMVRVLYVVLSVATAFSGTLVYLVLWILMPRS</sequence>
<keyword evidence="5 6" id="KW-0472">Membrane</keyword>
<name>A0A9D2ZU62_9BACT</name>
<organism evidence="8 9">
    <name type="scientific">Candidatus Avibacteroides avistercoris</name>
    <dbReference type="NCBI Taxonomy" id="2840690"/>
    <lineage>
        <taxon>Bacteria</taxon>
        <taxon>Pseudomonadati</taxon>
        <taxon>Bacteroidota</taxon>
        <taxon>Bacteroidia</taxon>
        <taxon>Bacteroidales</taxon>
        <taxon>Bacteroidaceae</taxon>
        <taxon>Bacteroidaceae incertae sedis</taxon>
        <taxon>Candidatus Avibacteroides</taxon>
    </lineage>
</organism>
<dbReference type="EMBL" id="DWUP01000009">
    <property type="protein sequence ID" value="HJD52191.1"/>
    <property type="molecule type" value="Genomic_DNA"/>
</dbReference>
<evidence type="ECO:0000256" key="6">
    <source>
        <dbReference type="SAM" id="Phobius"/>
    </source>
</evidence>
<dbReference type="Proteomes" id="UP000787625">
    <property type="component" value="Unassembled WGS sequence"/>
</dbReference>
<comment type="caution">
    <text evidence="8">The sequence shown here is derived from an EMBL/GenBank/DDBJ whole genome shotgun (WGS) entry which is preliminary data.</text>
</comment>
<keyword evidence="2" id="KW-1003">Cell membrane</keyword>
<feature type="domain" description="Phage shock protein PspC N-terminal" evidence="7">
    <location>
        <begin position="4"/>
        <end position="60"/>
    </location>
</feature>
<evidence type="ECO:0000256" key="3">
    <source>
        <dbReference type="ARBA" id="ARBA00022692"/>
    </source>
</evidence>
<feature type="transmembrane region" description="Helical" evidence="6">
    <location>
        <begin position="34"/>
        <end position="57"/>
    </location>
</feature>
<gene>
    <name evidence="8" type="ORF">IAA93_00465</name>
</gene>
<evidence type="ECO:0000256" key="1">
    <source>
        <dbReference type="ARBA" id="ARBA00004162"/>
    </source>
</evidence>
<comment type="subcellular location">
    <subcellularLocation>
        <location evidence="1">Cell membrane</location>
        <topology evidence="1">Single-pass membrane protein</topology>
    </subcellularLocation>
</comment>
<reference evidence="8" key="1">
    <citation type="journal article" date="2021" name="PeerJ">
        <title>Extensive microbial diversity within the chicken gut microbiome revealed by metagenomics and culture.</title>
        <authorList>
            <person name="Gilroy R."/>
            <person name="Ravi A."/>
            <person name="Getino M."/>
            <person name="Pursley I."/>
            <person name="Horton D.L."/>
            <person name="Alikhan N.F."/>
            <person name="Baker D."/>
            <person name="Gharbi K."/>
            <person name="Hall N."/>
            <person name="Watson M."/>
            <person name="Adriaenssens E.M."/>
            <person name="Foster-Nyarko E."/>
            <person name="Jarju S."/>
            <person name="Secka A."/>
            <person name="Antonio M."/>
            <person name="Oren A."/>
            <person name="Chaudhuri R.R."/>
            <person name="La Ragione R."/>
            <person name="Hildebrand F."/>
            <person name="Pallen M.J."/>
        </authorList>
    </citation>
    <scope>NUCLEOTIDE SEQUENCE</scope>
    <source>
        <strain evidence="8">MalCec1-1739</strain>
    </source>
</reference>